<gene>
    <name evidence="2" type="ORF">L323_11630</name>
</gene>
<dbReference type="RefSeq" id="WP_020815826.1">
    <property type="nucleotide sequence ID" value="NZ_ATAY01000037.1"/>
</dbReference>
<protein>
    <submittedName>
        <fullName evidence="2">Uncharacterized protein</fullName>
    </submittedName>
</protein>
<keyword evidence="1" id="KW-0812">Transmembrane</keyword>
<dbReference type="EMBL" id="ATAY01000037">
    <property type="protein sequence ID" value="EPR11580.1"/>
    <property type="molecule type" value="Genomic_DNA"/>
</dbReference>
<reference evidence="2 3" key="1">
    <citation type="journal article" date="2013" name="Genome Announc.">
        <title>Draft Genome Sequence of the Cellulolytic Bacterium Clostridium papyrosolvens C7 (ATCC 700395).</title>
        <authorList>
            <person name="Zepeda V."/>
            <person name="Dassa B."/>
            <person name="Borovok I."/>
            <person name="Lamed R."/>
            <person name="Bayer E.A."/>
            <person name="Cate J.H."/>
        </authorList>
    </citation>
    <scope>NUCLEOTIDE SEQUENCE [LARGE SCALE GENOMIC DNA]</scope>
    <source>
        <strain evidence="2 3">C7</strain>
    </source>
</reference>
<feature type="transmembrane region" description="Helical" evidence="1">
    <location>
        <begin position="6"/>
        <end position="25"/>
    </location>
</feature>
<dbReference type="AlphaFoldDB" id="U4R0G8"/>
<sequence length="54" mass="6178">MELIVYILGGFALFLIILGAVKMAVKEALYEVKEDIIKEFNLKKVNADDIYEDK</sequence>
<evidence type="ECO:0000313" key="2">
    <source>
        <dbReference type="EMBL" id="EPR11580.1"/>
    </source>
</evidence>
<keyword evidence="1" id="KW-1133">Transmembrane helix</keyword>
<dbReference type="PATRIC" id="fig|1330534.3.peg.2318"/>
<evidence type="ECO:0000313" key="3">
    <source>
        <dbReference type="Proteomes" id="UP000016860"/>
    </source>
</evidence>
<accession>U4R0G8</accession>
<name>U4R0G8_9FIRM</name>
<proteinExistence type="predicted"/>
<evidence type="ECO:0000256" key="1">
    <source>
        <dbReference type="SAM" id="Phobius"/>
    </source>
</evidence>
<comment type="caution">
    <text evidence="2">The sequence shown here is derived from an EMBL/GenBank/DDBJ whole genome shotgun (WGS) entry which is preliminary data.</text>
</comment>
<keyword evidence="1" id="KW-0472">Membrane</keyword>
<organism evidence="2 3">
    <name type="scientific">Ruminiclostridium papyrosolvens C7</name>
    <dbReference type="NCBI Taxonomy" id="1330534"/>
    <lineage>
        <taxon>Bacteria</taxon>
        <taxon>Bacillati</taxon>
        <taxon>Bacillota</taxon>
        <taxon>Clostridia</taxon>
        <taxon>Eubacteriales</taxon>
        <taxon>Oscillospiraceae</taxon>
        <taxon>Ruminiclostridium</taxon>
    </lineage>
</organism>
<dbReference type="Proteomes" id="UP000016860">
    <property type="component" value="Unassembled WGS sequence"/>
</dbReference>